<name>A0AAD1Y4N1_EUPCR</name>
<evidence type="ECO:0000256" key="1">
    <source>
        <dbReference type="SAM" id="MobiDB-lite"/>
    </source>
</evidence>
<evidence type="ECO:0000313" key="2">
    <source>
        <dbReference type="EMBL" id="CAI2384464.1"/>
    </source>
</evidence>
<comment type="caution">
    <text evidence="2">The sequence shown here is derived from an EMBL/GenBank/DDBJ whole genome shotgun (WGS) entry which is preliminary data.</text>
</comment>
<gene>
    <name evidence="2" type="ORF">ECRASSUSDP1_LOCUS25991</name>
</gene>
<organism evidence="2 3">
    <name type="scientific">Euplotes crassus</name>
    <dbReference type="NCBI Taxonomy" id="5936"/>
    <lineage>
        <taxon>Eukaryota</taxon>
        <taxon>Sar</taxon>
        <taxon>Alveolata</taxon>
        <taxon>Ciliophora</taxon>
        <taxon>Intramacronucleata</taxon>
        <taxon>Spirotrichea</taxon>
        <taxon>Hypotrichia</taxon>
        <taxon>Euplotida</taxon>
        <taxon>Euplotidae</taxon>
        <taxon>Moneuplotes</taxon>
    </lineage>
</organism>
<accession>A0AAD1Y4N1</accession>
<evidence type="ECO:0000313" key="3">
    <source>
        <dbReference type="Proteomes" id="UP001295684"/>
    </source>
</evidence>
<feature type="region of interest" description="Disordered" evidence="1">
    <location>
        <begin position="76"/>
        <end position="197"/>
    </location>
</feature>
<feature type="compositionally biased region" description="Polar residues" evidence="1">
    <location>
        <begin position="89"/>
        <end position="117"/>
    </location>
</feature>
<feature type="compositionally biased region" description="Basic and acidic residues" evidence="1">
    <location>
        <begin position="76"/>
        <end position="86"/>
    </location>
</feature>
<proteinExistence type="predicted"/>
<keyword evidence="3" id="KW-1185">Reference proteome</keyword>
<feature type="compositionally biased region" description="Polar residues" evidence="1">
    <location>
        <begin position="151"/>
        <end position="165"/>
    </location>
</feature>
<dbReference type="Proteomes" id="UP001295684">
    <property type="component" value="Unassembled WGS sequence"/>
</dbReference>
<dbReference type="AlphaFoldDB" id="A0AAD1Y4N1"/>
<feature type="region of interest" description="Disordered" evidence="1">
    <location>
        <begin position="506"/>
        <end position="534"/>
    </location>
</feature>
<protein>
    <submittedName>
        <fullName evidence="2">Uncharacterized protein</fullName>
    </submittedName>
</protein>
<dbReference type="EMBL" id="CAMPGE010026798">
    <property type="protein sequence ID" value="CAI2384464.1"/>
    <property type="molecule type" value="Genomic_DNA"/>
</dbReference>
<feature type="compositionally biased region" description="Basic residues" evidence="1">
    <location>
        <begin position="515"/>
        <end position="525"/>
    </location>
</feature>
<reference evidence="2" key="1">
    <citation type="submission" date="2023-07" db="EMBL/GenBank/DDBJ databases">
        <authorList>
            <consortium name="AG Swart"/>
            <person name="Singh M."/>
            <person name="Singh A."/>
            <person name="Seah K."/>
            <person name="Emmerich C."/>
        </authorList>
    </citation>
    <scope>NUCLEOTIDE SEQUENCE</scope>
    <source>
        <strain evidence="2">DP1</strain>
    </source>
</reference>
<sequence>MNSECSKEMNYQQFVQALPKLFAERYKDQIEKLNMRILEIKKIYRDKKKKFAASLAENEDILLDLYEELKGIDDNSARTNKEETKDGPGNNSSANNQETGQQNLENKQEKSINTNPGPSKEDINIQASDDTPINPKIKSPRKNIPPYHPPSSLSRNPKLSPQPKKTINKDLEILQSDSQPPDPPLDQAEHPSESIMTKHKAKIKYIVATKFNKDNENPEVTILKKEKERILQEIEETSGKLKDRRLLQEEANDCVERNYEQWKDMAAESIALPFNTKVKDLGELAKPGKKYRFKPNVSMDEIKEQVAQIKRRRERQKLKQVFEAKQRYEKGRKFIKKEHERLIKKKHAMENIYQDNISPYEDEQADSPRDHLYLIIPKNPKKFDQNKSVQNYSRERNLIRKSSIISVENNSSESIRNNLYNQKQRGFDRPIRMQDLSQSVSKPRERSKRLYNRKNEIYLPNISKNPSPNRGRSLIHTHDASVPNIRNIPSLGNKKPSIENYRKINSKLGKEGASRKLRNPLKPHRNQQVDLSIH</sequence>